<feature type="compositionally biased region" description="Basic residues" evidence="1">
    <location>
        <begin position="7"/>
        <end position="19"/>
    </location>
</feature>
<dbReference type="EMBL" id="JACVVK020000375">
    <property type="protein sequence ID" value="KAK7476443.1"/>
    <property type="molecule type" value="Genomic_DNA"/>
</dbReference>
<accession>A0ABD0JP24</accession>
<name>A0ABD0JP24_9CAEN</name>
<feature type="region of interest" description="Disordered" evidence="1">
    <location>
        <begin position="1"/>
        <end position="42"/>
    </location>
</feature>
<evidence type="ECO:0000313" key="2">
    <source>
        <dbReference type="EMBL" id="KAK7476443.1"/>
    </source>
</evidence>
<reference evidence="2 3" key="1">
    <citation type="journal article" date="2023" name="Sci. Data">
        <title>Genome assembly of the Korean intertidal mud-creeper Batillaria attramentaria.</title>
        <authorList>
            <person name="Patra A.K."/>
            <person name="Ho P.T."/>
            <person name="Jun S."/>
            <person name="Lee S.J."/>
            <person name="Kim Y."/>
            <person name="Won Y.J."/>
        </authorList>
    </citation>
    <scope>NUCLEOTIDE SEQUENCE [LARGE SCALE GENOMIC DNA]</scope>
    <source>
        <strain evidence="2">Wonlab-2016</strain>
    </source>
</reference>
<keyword evidence="3" id="KW-1185">Reference proteome</keyword>
<proteinExistence type="predicted"/>
<dbReference type="Proteomes" id="UP001519460">
    <property type="component" value="Unassembled WGS sequence"/>
</dbReference>
<protein>
    <submittedName>
        <fullName evidence="2">Uncharacterized protein</fullName>
    </submittedName>
</protein>
<dbReference type="AlphaFoldDB" id="A0ABD0JP24"/>
<sequence length="75" mass="8486">MVEWKKLPGRRKENKKNCRQMKTSGSRASVNTSLPVDARHVPAVRHTRRHLGTPFRGDHSQWASRIRLVGAAGTN</sequence>
<evidence type="ECO:0000313" key="3">
    <source>
        <dbReference type="Proteomes" id="UP001519460"/>
    </source>
</evidence>
<evidence type="ECO:0000256" key="1">
    <source>
        <dbReference type="SAM" id="MobiDB-lite"/>
    </source>
</evidence>
<gene>
    <name evidence="2" type="ORF">BaRGS_00032278</name>
</gene>
<comment type="caution">
    <text evidence="2">The sequence shown here is derived from an EMBL/GenBank/DDBJ whole genome shotgun (WGS) entry which is preliminary data.</text>
</comment>
<feature type="compositionally biased region" description="Polar residues" evidence="1">
    <location>
        <begin position="20"/>
        <end position="34"/>
    </location>
</feature>
<organism evidence="2 3">
    <name type="scientific">Batillaria attramentaria</name>
    <dbReference type="NCBI Taxonomy" id="370345"/>
    <lineage>
        <taxon>Eukaryota</taxon>
        <taxon>Metazoa</taxon>
        <taxon>Spiralia</taxon>
        <taxon>Lophotrochozoa</taxon>
        <taxon>Mollusca</taxon>
        <taxon>Gastropoda</taxon>
        <taxon>Caenogastropoda</taxon>
        <taxon>Sorbeoconcha</taxon>
        <taxon>Cerithioidea</taxon>
        <taxon>Batillariidae</taxon>
        <taxon>Batillaria</taxon>
    </lineage>
</organism>